<dbReference type="GeneID" id="105908948"/>
<dbReference type="InterPro" id="IPR012677">
    <property type="entry name" value="Nucleotide-bd_a/b_plait_sf"/>
</dbReference>
<evidence type="ECO:0000313" key="4">
    <source>
        <dbReference type="Proteomes" id="UP000515152"/>
    </source>
</evidence>
<dbReference type="AlphaFoldDB" id="A0A6P8G316"/>
<dbReference type="Pfam" id="PF00076">
    <property type="entry name" value="RRM_1"/>
    <property type="match status" value="1"/>
</dbReference>
<dbReference type="InterPro" id="IPR000504">
    <property type="entry name" value="RRM_dom"/>
</dbReference>
<dbReference type="PANTHER" id="PTHR48027">
    <property type="entry name" value="HETEROGENEOUS NUCLEAR RIBONUCLEOPROTEIN 87F-RELATED"/>
    <property type="match status" value="1"/>
</dbReference>
<dbReference type="Gene3D" id="3.30.70.330">
    <property type="match status" value="1"/>
</dbReference>
<reference evidence="5" key="1">
    <citation type="submission" date="2025-08" db="UniProtKB">
        <authorList>
            <consortium name="RefSeq"/>
        </authorList>
    </citation>
    <scope>IDENTIFICATION</scope>
</reference>
<dbReference type="SUPFAM" id="SSF54928">
    <property type="entry name" value="RNA-binding domain, RBD"/>
    <property type="match status" value="1"/>
</dbReference>
<evidence type="ECO:0000313" key="5">
    <source>
        <dbReference type="RefSeq" id="XP_031429837.1"/>
    </source>
</evidence>
<gene>
    <name evidence="5" type="primary">LOC105908948</name>
</gene>
<feature type="domain" description="RRM" evidence="3">
    <location>
        <begin position="25"/>
        <end position="107"/>
    </location>
</feature>
<accession>A0A6P8G316</accession>
<dbReference type="GO" id="GO:1990904">
    <property type="term" value="C:ribonucleoprotein complex"/>
    <property type="evidence" value="ECO:0007669"/>
    <property type="project" value="UniProtKB-KW"/>
</dbReference>
<dbReference type="RefSeq" id="XP_031429837.1">
    <property type="nucleotide sequence ID" value="XM_031573977.2"/>
</dbReference>
<dbReference type="Proteomes" id="UP000515152">
    <property type="component" value="Chromosome 1"/>
</dbReference>
<organism evidence="4 5">
    <name type="scientific">Clupea harengus</name>
    <name type="common">Atlantic herring</name>
    <dbReference type="NCBI Taxonomy" id="7950"/>
    <lineage>
        <taxon>Eukaryota</taxon>
        <taxon>Metazoa</taxon>
        <taxon>Chordata</taxon>
        <taxon>Craniata</taxon>
        <taxon>Vertebrata</taxon>
        <taxon>Euteleostomi</taxon>
        <taxon>Actinopterygii</taxon>
        <taxon>Neopterygii</taxon>
        <taxon>Teleostei</taxon>
        <taxon>Clupei</taxon>
        <taxon>Clupeiformes</taxon>
        <taxon>Clupeoidei</taxon>
        <taxon>Clupeidae</taxon>
        <taxon>Clupea</taxon>
    </lineage>
</organism>
<keyword evidence="5" id="KW-0687">Ribonucleoprotein</keyword>
<evidence type="ECO:0000256" key="1">
    <source>
        <dbReference type="ARBA" id="ARBA00022884"/>
    </source>
</evidence>
<dbReference type="InterPro" id="IPR035979">
    <property type="entry name" value="RBD_domain_sf"/>
</dbReference>
<dbReference type="KEGG" id="char:105908948"/>
<evidence type="ECO:0000259" key="3">
    <source>
        <dbReference type="PROSITE" id="PS50102"/>
    </source>
</evidence>
<sequence length="132" mass="14973">MDSRVYICVPKQYMEKLNNMGQWDHGLFVRRMNPYVSKEALESHFEQWGTVLFCEVKSESTSGFPRGLGCVCFSSEEEADAAEAAGPHKLGGMEVDIRRVVMPKTIDNMAYVPHRRSGMAYRLASSSWLDCQ</sequence>
<keyword evidence="4" id="KW-1185">Reference proteome</keyword>
<dbReference type="PROSITE" id="PS50102">
    <property type="entry name" value="RRM"/>
    <property type="match status" value="1"/>
</dbReference>
<protein>
    <submittedName>
        <fullName evidence="5">Heterogeneous nuclear ribonucleoprotein A1</fullName>
    </submittedName>
</protein>
<evidence type="ECO:0000256" key="2">
    <source>
        <dbReference type="PROSITE-ProRule" id="PRU00176"/>
    </source>
</evidence>
<dbReference type="OrthoDB" id="10020430at2759"/>
<name>A0A6P8G316_CLUHA</name>
<dbReference type="SMART" id="SM00360">
    <property type="entry name" value="RRM"/>
    <property type="match status" value="1"/>
</dbReference>
<dbReference type="GO" id="GO:0003723">
    <property type="term" value="F:RNA binding"/>
    <property type="evidence" value="ECO:0007669"/>
    <property type="project" value="UniProtKB-UniRule"/>
</dbReference>
<proteinExistence type="predicted"/>
<keyword evidence="1 2" id="KW-0694">RNA-binding</keyword>
<dbReference type="InterPro" id="IPR052462">
    <property type="entry name" value="SLIRP/GR-RBP-like"/>
</dbReference>